<evidence type="ECO:0000313" key="4">
    <source>
        <dbReference type="EMBL" id="MDQ0165233.1"/>
    </source>
</evidence>
<name>A0ABT9VW54_9BACI</name>
<proteinExistence type="predicted"/>
<dbReference type="InterPro" id="IPR012854">
    <property type="entry name" value="Cu_amine_oxidase-like_N"/>
</dbReference>
<keyword evidence="5" id="KW-1185">Reference proteome</keyword>
<keyword evidence="2" id="KW-0732">Signal</keyword>
<dbReference type="InterPro" id="IPR036582">
    <property type="entry name" value="Mao_N_sf"/>
</dbReference>
<dbReference type="EMBL" id="JAUSTY010000004">
    <property type="protein sequence ID" value="MDQ0165233.1"/>
    <property type="molecule type" value="Genomic_DNA"/>
</dbReference>
<sequence length="793" mass="85876">MKKIVAIFTLSILVLSSLFQIQPASVEASTTKIVINGTELKTDQPPVQRSNRTMVPLRAIFEALDARVSWNQRTMTVGATKDGTSISLTIGSSVARVNNQSVALDVSAMTINNRTMVPIRFVSEALGANVRWDAATQTVFVTSNTELRSASNVRVKDISDHGDGRDLEVTFNRSADEANVDHYRVLVVKSSNARNFNLSRAEELSYRNYTVVNKTGQNQTVKLTDQTRDVDGNLIRNNESYVVYVLTAGNQRVSNRNVLSGASQAIVLTENMTSSNAATNVRALDVSDHGDGRDLEVTFTKARQDTGIANYRIMVVKTSKANNFNLSSANNVNSANYTVVSKQGSSSSSTTIRSLLNSNTRDTDGDFIRNGVSYTVFVLSVANNSNSSNNRLSSASSTITLSSNSPIQAPTNIRAEDAGDYNDGRDLRVLFNRSSDESKVANYRIFVVREIDANSFNLNTANNLANSNNTRNRYVDVPKTGYDITTTLPSSARDTRGDLISNNVPYRVFVMAVGNNQANYTNALSSTSAYISLSTNQRVEAVTNATTDVASVYGDGRDLRVTIAKPINQSGINQYRVFVAKSNSSFSLEDARNNANYLTISTSTSTNQNSVNFNENSTDTSGETLKSGVTYRIYVLSVSSSNTNTTNALFRSSSIFSLTATPVDAVSINNSDIVPSCEQGGCSITVEFTEPENKSGIGQYRAFVVPENINFTLGMANARSSFFTQIPVVQSSGSPSSPATLSIKSDYNGGTNNGGYRIYILSVSSNSNSLNSLSSPSRTFMLSFDQPTSGEND</sequence>
<evidence type="ECO:0000256" key="1">
    <source>
        <dbReference type="SAM" id="MobiDB-lite"/>
    </source>
</evidence>
<feature type="region of interest" description="Disordered" evidence="1">
    <location>
        <begin position="386"/>
        <end position="419"/>
    </location>
</feature>
<evidence type="ECO:0000313" key="5">
    <source>
        <dbReference type="Proteomes" id="UP001235840"/>
    </source>
</evidence>
<evidence type="ECO:0000256" key="2">
    <source>
        <dbReference type="SAM" id="SignalP"/>
    </source>
</evidence>
<feature type="compositionally biased region" description="Low complexity" evidence="1">
    <location>
        <begin position="386"/>
        <end position="405"/>
    </location>
</feature>
<evidence type="ECO:0000259" key="3">
    <source>
        <dbReference type="Pfam" id="PF07833"/>
    </source>
</evidence>
<dbReference type="Pfam" id="PF07833">
    <property type="entry name" value="Cu_amine_oxidN1"/>
    <property type="match status" value="1"/>
</dbReference>
<accession>A0ABT9VW54</accession>
<dbReference type="Proteomes" id="UP001235840">
    <property type="component" value="Unassembled WGS sequence"/>
</dbReference>
<dbReference type="RefSeq" id="WP_307392053.1">
    <property type="nucleotide sequence ID" value="NZ_BAAADK010000045.1"/>
</dbReference>
<dbReference type="Gene3D" id="3.30.457.10">
    <property type="entry name" value="Copper amine oxidase-like, N-terminal domain"/>
    <property type="match status" value="1"/>
</dbReference>
<feature type="chain" id="PRO_5045527693" evidence="2">
    <location>
        <begin position="29"/>
        <end position="793"/>
    </location>
</feature>
<feature type="domain" description="Copper amine oxidase-like N-terminal" evidence="3">
    <location>
        <begin position="34"/>
        <end position="140"/>
    </location>
</feature>
<organism evidence="4 5">
    <name type="scientific">Caldalkalibacillus horti</name>
    <dbReference type="NCBI Taxonomy" id="77523"/>
    <lineage>
        <taxon>Bacteria</taxon>
        <taxon>Bacillati</taxon>
        <taxon>Bacillota</taxon>
        <taxon>Bacilli</taxon>
        <taxon>Bacillales</taxon>
        <taxon>Bacillaceae</taxon>
        <taxon>Caldalkalibacillus</taxon>
    </lineage>
</organism>
<protein>
    <submittedName>
        <fullName evidence="4">RNA-binding protein with TRAM domain</fullName>
    </submittedName>
</protein>
<dbReference type="SUPFAM" id="SSF55383">
    <property type="entry name" value="Copper amine oxidase, domain N"/>
    <property type="match status" value="1"/>
</dbReference>
<gene>
    <name evidence="4" type="ORF">J2S11_001133</name>
</gene>
<comment type="caution">
    <text evidence="4">The sequence shown here is derived from an EMBL/GenBank/DDBJ whole genome shotgun (WGS) entry which is preliminary data.</text>
</comment>
<reference evidence="4 5" key="1">
    <citation type="submission" date="2023-07" db="EMBL/GenBank/DDBJ databases">
        <title>Genomic Encyclopedia of Type Strains, Phase IV (KMG-IV): sequencing the most valuable type-strain genomes for metagenomic binning, comparative biology and taxonomic classification.</title>
        <authorList>
            <person name="Goeker M."/>
        </authorList>
    </citation>
    <scope>NUCLEOTIDE SEQUENCE [LARGE SCALE GENOMIC DNA]</scope>
    <source>
        <strain evidence="4 5">DSM 12751</strain>
    </source>
</reference>
<feature type="signal peptide" evidence="2">
    <location>
        <begin position="1"/>
        <end position="28"/>
    </location>
</feature>